<comment type="cofactor">
    <cofactor evidence="1">
        <name>a divalent metal cation</name>
        <dbReference type="ChEBI" id="CHEBI:60240"/>
    </cofactor>
</comment>
<dbReference type="Pfam" id="PF13359">
    <property type="entry name" value="DDE_Tnp_4"/>
    <property type="match status" value="1"/>
</dbReference>
<proteinExistence type="predicted"/>
<feature type="domain" description="DDE Tnp4" evidence="3">
    <location>
        <begin position="209"/>
        <end position="326"/>
    </location>
</feature>
<dbReference type="InterPro" id="IPR027806">
    <property type="entry name" value="HARBI1_dom"/>
</dbReference>
<reference evidence="4 5" key="2">
    <citation type="journal article" date="2014" name="J. Gen. Appl. Microbiol.">
        <title>The early diverging ascomycetous budding yeast Saitoella complicata has three histone deacetylases belonging to the Clr6, Hos2, and Rpd3 lineages.</title>
        <authorList>
            <person name="Nishida H."/>
            <person name="Matsumoto T."/>
            <person name="Kondo S."/>
            <person name="Hamamoto M."/>
            <person name="Yoshikawa H."/>
        </authorList>
    </citation>
    <scope>NUCLEOTIDE SEQUENCE [LARGE SCALE GENOMIC DNA]</scope>
    <source>
        <strain evidence="4 5">NRRL Y-17804</strain>
    </source>
</reference>
<evidence type="ECO:0000313" key="4">
    <source>
        <dbReference type="EMBL" id="GAO49083.1"/>
    </source>
</evidence>
<keyword evidence="5" id="KW-1185">Reference proteome</keyword>
<dbReference type="Proteomes" id="UP000033140">
    <property type="component" value="Unassembled WGS sequence"/>
</dbReference>
<sequence>MRLSVTRTGGSQTSVKNNCLFLNCVVAAIIRYRQSREAELPSSQPSISDHFNSLENAGTDQLDFDECSPSSASSISKASTSSMASSLSSGAYRRITDWDLFCNPWRPTIPKMKITRCLESLKTLDISLHANHWQSPDTSLKRFSTDSHFVLGLIETNPVFYNNSACEQASVRYPLACILFRFGAQSSTSSSLSKTADFIGIDNVKWPNPKKRETIAKRVKESSAGWFEGVVGVWTASASAKSSTAFRQPLFHDSTAYKDLPLHLNPDAYFSPTQYLLADSAYCNTMSVVTPFKQDQGYTTQKSGFNREVSHTRVTVEHTIGVLQTRLLQGLPMTDSEGCDAHLFRWIASCIVLAIILNLRGSADIGESWLVTIDLERHHPDDICAYFNQNGTRAHHRMRCTAVCKILDVTFPCARKSQTPYDKYP</sequence>
<protein>
    <recommendedName>
        <fullName evidence="3">DDE Tnp4 domain-containing protein</fullName>
    </recommendedName>
</protein>
<gene>
    <name evidence="4" type="ORF">G7K_3242-t1</name>
</gene>
<reference evidence="4 5" key="1">
    <citation type="journal article" date="2011" name="J. Gen. Appl. Microbiol.">
        <title>Draft genome sequencing of the enigmatic yeast Saitoella complicata.</title>
        <authorList>
            <person name="Nishida H."/>
            <person name="Hamamoto M."/>
            <person name="Sugiyama J."/>
        </authorList>
    </citation>
    <scope>NUCLEOTIDE SEQUENCE [LARGE SCALE GENOMIC DNA]</scope>
    <source>
        <strain evidence="4 5">NRRL Y-17804</strain>
    </source>
</reference>
<dbReference type="STRING" id="698492.A0A0E9NGZ6"/>
<keyword evidence="2" id="KW-0479">Metal-binding</keyword>
<evidence type="ECO:0000259" key="3">
    <source>
        <dbReference type="Pfam" id="PF13359"/>
    </source>
</evidence>
<dbReference type="AlphaFoldDB" id="A0A0E9NGZ6"/>
<comment type="caution">
    <text evidence="4">The sequence shown here is derived from an EMBL/GenBank/DDBJ whole genome shotgun (WGS) entry which is preliminary data.</text>
</comment>
<accession>A0A0E9NGZ6</accession>
<evidence type="ECO:0000256" key="2">
    <source>
        <dbReference type="ARBA" id="ARBA00022723"/>
    </source>
</evidence>
<evidence type="ECO:0000313" key="5">
    <source>
        <dbReference type="Proteomes" id="UP000033140"/>
    </source>
</evidence>
<evidence type="ECO:0000256" key="1">
    <source>
        <dbReference type="ARBA" id="ARBA00001968"/>
    </source>
</evidence>
<reference evidence="4 5" key="3">
    <citation type="journal article" date="2015" name="Genome Announc.">
        <title>Draft Genome Sequence of the Archiascomycetous Yeast Saitoella complicata.</title>
        <authorList>
            <person name="Yamauchi K."/>
            <person name="Kondo S."/>
            <person name="Hamamoto M."/>
            <person name="Takahashi Y."/>
            <person name="Ogura Y."/>
            <person name="Hayashi T."/>
            <person name="Nishida H."/>
        </authorList>
    </citation>
    <scope>NUCLEOTIDE SEQUENCE [LARGE SCALE GENOMIC DNA]</scope>
    <source>
        <strain evidence="4 5">NRRL Y-17804</strain>
    </source>
</reference>
<dbReference type="GO" id="GO:0046872">
    <property type="term" value="F:metal ion binding"/>
    <property type="evidence" value="ECO:0007669"/>
    <property type="project" value="UniProtKB-KW"/>
</dbReference>
<dbReference type="EMBL" id="BACD03000019">
    <property type="protein sequence ID" value="GAO49083.1"/>
    <property type="molecule type" value="Genomic_DNA"/>
</dbReference>
<organism evidence="4 5">
    <name type="scientific">Saitoella complicata (strain BCRC 22490 / CBS 7301 / JCM 7358 / NBRC 10748 / NRRL Y-17804)</name>
    <dbReference type="NCBI Taxonomy" id="698492"/>
    <lineage>
        <taxon>Eukaryota</taxon>
        <taxon>Fungi</taxon>
        <taxon>Dikarya</taxon>
        <taxon>Ascomycota</taxon>
        <taxon>Taphrinomycotina</taxon>
        <taxon>Taphrinomycotina incertae sedis</taxon>
        <taxon>Saitoella</taxon>
    </lineage>
</organism>
<name>A0A0E9NGZ6_SAICN</name>